<feature type="transmembrane region" description="Helical" evidence="5">
    <location>
        <begin position="453"/>
        <end position="470"/>
    </location>
</feature>
<dbReference type="RefSeq" id="WP_286000590.1">
    <property type="nucleotide sequence ID" value="NZ_CP127295.1"/>
</dbReference>
<evidence type="ECO:0000256" key="5">
    <source>
        <dbReference type="SAM" id="Phobius"/>
    </source>
</evidence>
<dbReference type="AlphaFoldDB" id="A0A9Y2JT87"/>
<keyword evidence="5" id="KW-0472">Membrane</keyword>
<evidence type="ECO:0000313" key="7">
    <source>
        <dbReference type="EMBL" id="WIY04258.1"/>
    </source>
</evidence>
<evidence type="ECO:0000256" key="4">
    <source>
        <dbReference type="SAM" id="MobiDB-lite"/>
    </source>
</evidence>
<feature type="compositionally biased region" description="Pro residues" evidence="4">
    <location>
        <begin position="423"/>
        <end position="434"/>
    </location>
</feature>
<dbReference type="SUPFAM" id="SSF53098">
    <property type="entry name" value="Ribonuclease H-like"/>
    <property type="match status" value="1"/>
</dbReference>
<dbReference type="GO" id="GO:0003676">
    <property type="term" value="F:nucleic acid binding"/>
    <property type="evidence" value="ECO:0007669"/>
    <property type="project" value="InterPro"/>
</dbReference>
<dbReference type="CDD" id="cd06127">
    <property type="entry name" value="DEDDh"/>
    <property type="match status" value="1"/>
</dbReference>
<dbReference type="PANTHER" id="PTHR30231:SF4">
    <property type="entry name" value="PROTEIN NEN2"/>
    <property type="match status" value="1"/>
</dbReference>
<evidence type="ECO:0000256" key="3">
    <source>
        <dbReference type="ARBA" id="ARBA00022839"/>
    </source>
</evidence>
<feature type="region of interest" description="Disordered" evidence="4">
    <location>
        <begin position="412"/>
        <end position="438"/>
    </location>
</feature>
<dbReference type="GO" id="GO:0008408">
    <property type="term" value="F:3'-5' exonuclease activity"/>
    <property type="evidence" value="ECO:0007669"/>
    <property type="project" value="TreeGrafter"/>
</dbReference>
<evidence type="ECO:0000313" key="8">
    <source>
        <dbReference type="Proteomes" id="UP001239397"/>
    </source>
</evidence>
<dbReference type="Proteomes" id="UP001239397">
    <property type="component" value="Chromosome"/>
</dbReference>
<protein>
    <submittedName>
        <fullName evidence="7">3'-5' exonuclease</fullName>
    </submittedName>
</protein>
<keyword evidence="8" id="KW-1185">Reference proteome</keyword>
<keyword evidence="3 7" id="KW-0269">Exonuclease</keyword>
<dbReference type="EMBL" id="CP127295">
    <property type="protein sequence ID" value="WIY04258.1"/>
    <property type="molecule type" value="Genomic_DNA"/>
</dbReference>
<dbReference type="SUPFAM" id="SSF158682">
    <property type="entry name" value="TerB-like"/>
    <property type="match status" value="1"/>
</dbReference>
<name>A0A9Y2JT87_9PSEU</name>
<organism evidence="7 8">
    <name type="scientific">Amycolatopsis mongoliensis</name>
    <dbReference type="NCBI Taxonomy" id="715475"/>
    <lineage>
        <taxon>Bacteria</taxon>
        <taxon>Bacillati</taxon>
        <taxon>Actinomycetota</taxon>
        <taxon>Actinomycetes</taxon>
        <taxon>Pseudonocardiales</taxon>
        <taxon>Pseudonocardiaceae</taxon>
        <taxon>Amycolatopsis</taxon>
    </lineage>
</organism>
<accession>A0A9Y2JT87</accession>
<dbReference type="InterPro" id="IPR036397">
    <property type="entry name" value="RNaseH_sf"/>
</dbReference>
<evidence type="ECO:0000256" key="2">
    <source>
        <dbReference type="ARBA" id="ARBA00022801"/>
    </source>
</evidence>
<sequence length="501" mass="51325">MIESLPLSGPSGCPALGFDFTAVEIRTTGLRPGHIVELAAVRVRSDGAVAGEFTTLVDPGRAVSPGSAFVHGITREELTGAPPFGAVLGPLLDLCAGSVVVAHNLPFVASFLNAEAARLGVRVPASPGACTLAAAQAVIALPNYRLATVAHAFGVPGTPAQPALTGARTAAQLAVTLFGRHGLTFAVRPAFPTLPRYAASAGLRSRPSEPSADLGWMSGVVERITIGASAGDPVTAYAYLDLLAGAVADAHLTHDEVWALAALATEAGLPDAQVRAAHEQFVAALREVAEGDGVVTTAEARELHQVATALGVAELVSDLRSTGGDRPTRVLVLGTTVAADRFRARVLSEGVQLAKKLTSTVTHLVRDDTVSAQEPRLARAAEHGAMVLAIDTAPVALGFEAAPSVERSVERPPVTRPVVTPAVPRPAAPLPRPSPQSAVVAPARTPKVLGGRILMAVGLLLMFIVVLAMFGGTPLAAGIFLAVLGVGALLGGWWLAEPAPR</sequence>
<keyword evidence="5" id="KW-0812">Transmembrane</keyword>
<reference evidence="7 8" key="1">
    <citation type="submission" date="2023-06" db="EMBL/GenBank/DDBJ databases">
        <authorList>
            <person name="Oyuntsetseg B."/>
            <person name="Kim S.B."/>
        </authorList>
    </citation>
    <scope>NUCLEOTIDE SEQUENCE [LARGE SCALE GENOMIC DNA]</scope>
    <source>
        <strain evidence="7 8">4-36</strain>
    </source>
</reference>
<dbReference type="PANTHER" id="PTHR30231">
    <property type="entry name" value="DNA POLYMERASE III SUBUNIT EPSILON"/>
    <property type="match status" value="1"/>
</dbReference>
<feature type="transmembrane region" description="Helical" evidence="5">
    <location>
        <begin position="476"/>
        <end position="496"/>
    </location>
</feature>
<dbReference type="InterPro" id="IPR012337">
    <property type="entry name" value="RNaseH-like_sf"/>
</dbReference>
<dbReference type="InterPro" id="IPR029024">
    <property type="entry name" value="TerB-like"/>
</dbReference>
<dbReference type="InterPro" id="IPR013520">
    <property type="entry name" value="Ribonucl_H"/>
</dbReference>
<evidence type="ECO:0000259" key="6">
    <source>
        <dbReference type="SMART" id="SM00479"/>
    </source>
</evidence>
<dbReference type="Gene3D" id="3.30.420.10">
    <property type="entry name" value="Ribonuclease H-like superfamily/Ribonuclease H"/>
    <property type="match status" value="1"/>
</dbReference>
<proteinExistence type="predicted"/>
<keyword evidence="1" id="KW-0540">Nuclease</keyword>
<dbReference type="KEGG" id="amog:QRX60_10575"/>
<keyword evidence="2" id="KW-0378">Hydrolase</keyword>
<evidence type="ECO:0000256" key="1">
    <source>
        <dbReference type="ARBA" id="ARBA00022722"/>
    </source>
</evidence>
<dbReference type="SMART" id="SM00479">
    <property type="entry name" value="EXOIII"/>
    <property type="match status" value="1"/>
</dbReference>
<dbReference type="Pfam" id="PF00929">
    <property type="entry name" value="RNase_T"/>
    <property type="match status" value="1"/>
</dbReference>
<keyword evidence="5" id="KW-1133">Transmembrane helix</keyword>
<gene>
    <name evidence="7" type="ORF">QRX60_10575</name>
</gene>
<feature type="domain" description="Exonuclease" evidence="6">
    <location>
        <begin position="19"/>
        <end position="183"/>
    </location>
</feature>